<dbReference type="AlphaFoldDB" id="A0AAV4AUZ5"/>
<evidence type="ECO:0000256" key="1">
    <source>
        <dbReference type="SAM" id="MobiDB-lite"/>
    </source>
</evidence>
<name>A0AAV4AUZ5_9GAST</name>
<protein>
    <submittedName>
        <fullName evidence="2">Uncharacterized protein</fullName>
    </submittedName>
</protein>
<evidence type="ECO:0000313" key="3">
    <source>
        <dbReference type="Proteomes" id="UP000735302"/>
    </source>
</evidence>
<dbReference type="EMBL" id="BLXT01004163">
    <property type="protein sequence ID" value="GFO10378.1"/>
    <property type="molecule type" value="Genomic_DNA"/>
</dbReference>
<keyword evidence="3" id="KW-1185">Reference proteome</keyword>
<gene>
    <name evidence="2" type="ORF">PoB_003688300</name>
</gene>
<dbReference type="Proteomes" id="UP000735302">
    <property type="component" value="Unassembled WGS sequence"/>
</dbReference>
<reference evidence="2 3" key="1">
    <citation type="journal article" date="2021" name="Elife">
        <title>Chloroplast acquisition without the gene transfer in kleptoplastic sea slugs, Plakobranchus ocellatus.</title>
        <authorList>
            <person name="Maeda T."/>
            <person name="Takahashi S."/>
            <person name="Yoshida T."/>
            <person name="Shimamura S."/>
            <person name="Takaki Y."/>
            <person name="Nagai Y."/>
            <person name="Toyoda A."/>
            <person name="Suzuki Y."/>
            <person name="Arimoto A."/>
            <person name="Ishii H."/>
            <person name="Satoh N."/>
            <person name="Nishiyama T."/>
            <person name="Hasebe M."/>
            <person name="Maruyama T."/>
            <person name="Minagawa J."/>
            <person name="Obokata J."/>
            <person name="Shigenobu S."/>
        </authorList>
    </citation>
    <scope>NUCLEOTIDE SEQUENCE [LARGE SCALE GENOMIC DNA]</scope>
</reference>
<feature type="region of interest" description="Disordered" evidence="1">
    <location>
        <begin position="27"/>
        <end position="52"/>
    </location>
</feature>
<comment type="caution">
    <text evidence="2">The sequence shown here is derived from an EMBL/GenBank/DDBJ whole genome shotgun (WGS) entry which is preliminary data.</text>
</comment>
<accession>A0AAV4AUZ5</accession>
<organism evidence="2 3">
    <name type="scientific">Plakobranchus ocellatus</name>
    <dbReference type="NCBI Taxonomy" id="259542"/>
    <lineage>
        <taxon>Eukaryota</taxon>
        <taxon>Metazoa</taxon>
        <taxon>Spiralia</taxon>
        <taxon>Lophotrochozoa</taxon>
        <taxon>Mollusca</taxon>
        <taxon>Gastropoda</taxon>
        <taxon>Heterobranchia</taxon>
        <taxon>Euthyneura</taxon>
        <taxon>Panpulmonata</taxon>
        <taxon>Sacoglossa</taxon>
        <taxon>Placobranchoidea</taxon>
        <taxon>Plakobranchidae</taxon>
        <taxon>Plakobranchus</taxon>
    </lineage>
</organism>
<sequence length="153" mass="17230">MVHLKLIKNPYARNKCKCQQQQQQQKQQQQQQPAAAAAATASSSSSSTSRKWKTTINSISRADCLFWAGHMLQCDKREMKTPKHILIGMSVRHLTENTKLINIVNRHGHSASHPSLLEMETAMCDSIQVSSGRLPPSIMPDNNLMINLSWDFC</sequence>
<evidence type="ECO:0000313" key="2">
    <source>
        <dbReference type="EMBL" id="GFO10378.1"/>
    </source>
</evidence>
<feature type="compositionally biased region" description="Low complexity" evidence="1">
    <location>
        <begin position="27"/>
        <end position="49"/>
    </location>
</feature>
<proteinExistence type="predicted"/>